<feature type="coiled-coil region" evidence="10">
    <location>
        <begin position="63"/>
        <end position="93"/>
    </location>
</feature>
<keyword evidence="4" id="KW-0132">Cell division</keyword>
<protein>
    <recommendedName>
        <fullName evidence="2">Cell division protein ZapA</fullName>
    </recommendedName>
    <alternativeName>
        <fullName evidence="9">Z ring-associated protein ZapA</fullName>
    </alternativeName>
</protein>
<evidence type="ECO:0000256" key="3">
    <source>
        <dbReference type="ARBA" id="ARBA00022490"/>
    </source>
</evidence>
<dbReference type="AlphaFoldDB" id="A0A317E2E8"/>
<evidence type="ECO:0000256" key="5">
    <source>
        <dbReference type="ARBA" id="ARBA00023210"/>
    </source>
</evidence>
<keyword evidence="12" id="KW-1185">Reference proteome</keyword>
<dbReference type="GO" id="GO:0000917">
    <property type="term" value="P:division septum assembly"/>
    <property type="evidence" value="ECO:0007669"/>
    <property type="project" value="UniProtKB-KW"/>
</dbReference>
<evidence type="ECO:0000313" key="11">
    <source>
        <dbReference type="EMBL" id="PWR20326.1"/>
    </source>
</evidence>
<dbReference type="GO" id="GO:0032153">
    <property type="term" value="C:cell division site"/>
    <property type="evidence" value="ECO:0007669"/>
    <property type="project" value="TreeGrafter"/>
</dbReference>
<keyword evidence="3" id="KW-0963">Cytoplasm</keyword>
<dbReference type="Proteomes" id="UP000245461">
    <property type="component" value="Unassembled WGS sequence"/>
</dbReference>
<dbReference type="PANTHER" id="PTHR34981">
    <property type="entry name" value="CELL DIVISION PROTEIN ZAPA"/>
    <property type="match status" value="1"/>
</dbReference>
<evidence type="ECO:0000256" key="6">
    <source>
        <dbReference type="ARBA" id="ARBA00023306"/>
    </source>
</evidence>
<name>A0A317E2E8_9PROT</name>
<dbReference type="GO" id="GO:0043093">
    <property type="term" value="P:FtsZ-dependent cytokinesis"/>
    <property type="evidence" value="ECO:0007669"/>
    <property type="project" value="TreeGrafter"/>
</dbReference>
<dbReference type="GO" id="GO:0030428">
    <property type="term" value="C:cell septum"/>
    <property type="evidence" value="ECO:0007669"/>
    <property type="project" value="TreeGrafter"/>
</dbReference>
<evidence type="ECO:0000256" key="4">
    <source>
        <dbReference type="ARBA" id="ARBA00022618"/>
    </source>
</evidence>
<evidence type="ECO:0000256" key="1">
    <source>
        <dbReference type="ARBA" id="ARBA00004496"/>
    </source>
</evidence>
<dbReference type="EMBL" id="QGLE01000009">
    <property type="protein sequence ID" value="PWR20326.1"/>
    <property type="molecule type" value="Genomic_DNA"/>
</dbReference>
<evidence type="ECO:0000256" key="9">
    <source>
        <dbReference type="ARBA" id="ARBA00033158"/>
    </source>
</evidence>
<dbReference type="Pfam" id="PF05164">
    <property type="entry name" value="ZapA"/>
    <property type="match status" value="1"/>
</dbReference>
<reference evidence="11 12" key="1">
    <citation type="submission" date="2018-05" db="EMBL/GenBank/DDBJ databases">
        <title>Zavarzinia sp. HR-AS.</title>
        <authorList>
            <person name="Lee Y."/>
            <person name="Jeon C.O."/>
        </authorList>
    </citation>
    <scope>NUCLEOTIDE SEQUENCE [LARGE SCALE GENOMIC DNA]</scope>
    <source>
        <strain evidence="11 12">HR-AS</strain>
    </source>
</reference>
<dbReference type="GO" id="GO:0005829">
    <property type="term" value="C:cytosol"/>
    <property type="evidence" value="ECO:0007669"/>
    <property type="project" value="TreeGrafter"/>
</dbReference>
<sequence length="126" mass="13953">MPMRQMKVRVNGRDYRVSCAPGDEAKISDLAEYLQAKVESLGIPANTQVAEAQVLLLAGLLAADDLSDRLNEIEALQAEVEQLRNEISRLHHEHSSRVSSYETRAAQGLEKAAARVEQLVARFEPV</sequence>
<dbReference type="InterPro" id="IPR036192">
    <property type="entry name" value="Cell_div_ZapA-like_sf"/>
</dbReference>
<keyword evidence="5" id="KW-0717">Septation</keyword>
<evidence type="ECO:0000256" key="7">
    <source>
        <dbReference type="ARBA" id="ARBA00024910"/>
    </source>
</evidence>
<evidence type="ECO:0000256" key="2">
    <source>
        <dbReference type="ARBA" id="ARBA00015195"/>
    </source>
</evidence>
<comment type="caution">
    <text evidence="11">The sequence shown here is derived from an EMBL/GenBank/DDBJ whole genome shotgun (WGS) entry which is preliminary data.</text>
</comment>
<evidence type="ECO:0000313" key="12">
    <source>
        <dbReference type="Proteomes" id="UP000245461"/>
    </source>
</evidence>
<gene>
    <name evidence="11" type="ORF">DKG74_15070</name>
</gene>
<accession>A0A317E2E8</accession>
<dbReference type="SUPFAM" id="SSF102829">
    <property type="entry name" value="Cell division protein ZapA-like"/>
    <property type="match status" value="1"/>
</dbReference>
<dbReference type="InterPro" id="IPR007838">
    <property type="entry name" value="Cell_div_ZapA-like"/>
</dbReference>
<proteinExistence type="predicted"/>
<comment type="subcellular location">
    <subcellularLocation>
        <location evidence="1">Cytoplasm</location>
    </subcellularLocation>
</comment>
<dbReference type="InterPro" id="IPR053712">
    <property type="entry name" value="Bac_CellDiv_Activator"/>
</dbReference>
<dbReference type="GO" id="GO:0000921">
    <property type="term" value="P:septin ring assembly"/>
    <property type="evidence" value="ECO:0007669"/>
    <property type="project" value="TreeGrafter"/>
</dbReference>
<dbReference type="Gene3D" id="6.10.250.790">
    <property type="match status" value="1"/>
</dbReference>
<dbReference type="PANTHER" id="PTHR34981:SF1">
    <property type="entry name" value="CELL DIVISION PROTEIN ZAPA"/>
    <property type="match status" value="1"/>
</dbReference>
<comment type="subunit">
    <text evidence="8">Homodimer. Interacts with FtsZ.</text>
</comment>
<evidence type="ECO:0000256" key="10">
    <source>
        <dbReference type="SAM" id="Coils"/>
    </source>
</evidence>
<dbReference type="OrthoDB" id="9797575at2"/>
<evidence type="ECO:0000256" key="8">
    <source>
        <dbReference type="ARBA" id="ARBA00026068"/>
    </source>
</evidence>
<comment type="function">
    <text evidence="7">Activator of cell division through the inhibition of FtsZ GTPase activity, therefore promoting FtsZ assembly into bundles of protofilaments necessary for the formation of the division Z ring. It is recruited early at mid-cell but it is not essential for cell division.</text>
</comment>
<keyword evidence="10" id="KW-0175">Coiled coil</keyword>
<keyword evidence="6" id="KW-0131">Cell cycle</keyword>
<organism evidence="11 12">
    <name type="scientific">Zavarzinia aquatilis</name>
    <dbReference type="NCBI Taxonomy" id="2211142"/>
    <lineage>
        <taxon>Bacteria</taxon>
        <taxon>Pseudomonadati</taxon>
        <taxon>Pseudomonadota</taxon>
        <taxon>Alphaproteobacteria</taxon>
        <taxon>Rhodospirillales</taxon>
        <taxon>Zavarziniaceae</taxon>
        <taxon>Zavarzinia</taxon>
    </lineage>
</organism>